<dbReference type="PANTHER" id="PTHR42830">
    <property type="entry name" value="OSMOTICALLY INDUCIBLE FAMILY PROTEIN"/>
    <property type="match status" value="1"/>
</dbReference>
<dbReference type="Proteomes" id="UP001597347">
    <property type="component" value="Unassembled WGS sequence"/>
</dbReference>
<dbReference type="InterPro" id="IPR052707">
    <property type="entry name" value="OsmC_Ohr_Peroxiredoxin"/>
</dbReference>
<accession>A0ABW4LFY9</accession>
<gene>
    <name evidence="1" type="ORF">ACFSBI_08880</name>
</gene>
<evidence type="ECO:0000313" key="1">
    <source>
        <dbReference type="EMBL" id="MFD1721663.1"/>
    </source>
</evidence>
<dbReference type="InterPro" id="IPR036102">
    <property type="entry name" value="OsmC/Ohrsf"/>
</dbReference>
<dbReference type="RefSeq" id="WP_377934108.1">
    <property type="nucleotide sequence ID" value="NZ_JBHUEA010000012.1"/>
</dbReference>
<dbReference type="SUPFAM" id="SSF82784">
    <property type="entry name" value="OsmC-like"/>
    <property type="match status" value="1"/>
</dbReference>
<dbReference type="InterPro" id="IPR003718">
    <property type="entry name" value="OsmC/Ohr_fam"/>
</dbReference>
<sequence length="158" mass="17297">MGRVGSRHAYALTAEWTGNRGAGTTGYRDYGRDVLLRADGKPDLLASADVPFRGDGARWNPEELLLAALSECHLLSYLHVAVKHGVVVTGFSDRATGEMEVTDDEAGRFLRVDLHPRVELADESQRALADSLHAEANRLCFIANSVSFPVHHHPEAPR</sequence>
<dbReference type="Pfam" id="PF02566">
    <property type="entry name" value="OsmC"/>
    <property type="match status" value="1"/>
</dbReference>
<name>A0ABW4LFY9_9MICO</name>
<comment type="caution">
    <text evidence="1">The sequence shown here is derived from an EMBL/GenBank/DDBJ whole genome shotgun (WGS) entry which is preliminary data.</text>
</comment>
<keyword evidence="2" id="KW-1185">Reference proteome</keyword>
<dbReference type="InterPro" id="IPR015946">
    <property type="entry name" value="KH_dom-like_a/b"/>
</dbReference>
<dbReference type="EMBL" id="JBHUEA010000012">
    <property type="protein sequence ID" value="MFD1721663.1"/>
    <property type="molecule type" value="Genomic_DNA"/>
</dbReference>
<dbReference type="Gene3D" id="3.30.300.20">
    <property type="match status" value="1"/>
</dbReference>
<proteinExistence type="predicted"/>
<evidence type="ECO:0000313" key="2">
    <source>
        <dbReference type="Proteomes" id="UP001597347"/>
    </source>
</evidence>
<protein>
    <submittedName>
        <fullName evidence="1">OsmC family protein</fullName>
    </submittedName>
</protein>
<dbReference type="PANTHER" id="PTHR42830:SF2">
    <property type="entry name" value="OSMC_OHR FAMILY PROTEIN"/>
    <property type="match status" value="1"/>
</dbReference>
<organism evidence="1 2">
    <name type="scientific">Amnibacterium endophyticum</name>
    <dbReference type="NCBI Taxonomy" id="2109337"/>
    <lineage>
        <taxon>Bacteria</taxon>
        <taxon>Bacillati</taxon>
        <taxon>Actinomycetota</taxon>
        <taxon>Actinomycetes</taxon>
        <taxon>Micrococcales</taxon>
        <taxon>Microbacteriaceae</taxon>
        <taxon>Amnibacterium</taxon>
    </lineage>
</organism>
<reference evidence="2" key="1">
    <citation type="journal article" date="2019" name="Int. J. Syst. Evol. Microbiol.">
        <title>The Global Catalogue of Microorganisms (GCM) 10K type strain sequencing project: providing services to taxonomists for standard genome sequencing and annotation.</title>
        <authorList>
            <consortium name="The Broad Institute Genomics Platform"/>
            <consortium name="The Broad Institute Genome Sequencing Center for Infectious Disease"/>
            <person name="Wu L."/>
            <person name="Ma J."/>
        </authorList>
    </citation>
    <scope>NUCLEOTIDE SEQUENCE [LARGE SCALE GENOMIC DNA]</scope>
    <source>
        <strain evidence="2">CGMCC 1.12471</strain>
    </source>
</reference>